<gene>
    <name evidence="2" type="ORF">LCGC14_0901210</name>
</gene>
<reference evidence="2" key="1">
    <citation type="journal article" date="2015" name="Nature">
        <title>Complex archaea that bridge the gap between prokaryotes and eukaryotes.</title>
        <authorList>
            <person name="Spang A."/>
            <person name="Saw J.H."/>
            <person name="Jorgensen S.L."/>
            <person name="Zaremba-Niedzwiedzka K."/>
            <person name="Martijn J."/>
            <person name="Lind A.E."/>
            <person name="van Eijk R."/>
            <person name="Schleper C."/>
            <person name="Guy L."/>
            <person name="Ettema T.J."/>
        </authorList>
    </citation>
    <scope>NUCLEOTIDE SEQUENCE</scope>
</reference>
<organism evidence="2">
    <name type="scientific">marine sediment metagenome</name>
    <dbReference type="NCBI Taxonomy" id="412755"/>
    <lineage>
        <taxon>unclassified sequences</taxon>
        <taxon>metagenomes</taxon>
        <taxon>ecological metagenomes</taxon>
    </lineage>
</organism>
<dbReference type="AlphaFoldDB" id="A0A0F9P1C8"/>
<evidence type="ECO:0000259" key="1">
    <source>
        <dbReference type="Pfam" id="PF13614"/>
    </source>
</evidence>
<dbReference type="Gene3D" id="3.40.50.300">
    <property type="entry name" value="P-loop containing nucleotide triphosphate hydrolases"/>
    <property type="match status" value="1"/>
</dbReference>
<proteinExistence type="predicted"/>
<dbReference type="EMBL" id="LAZR01002936">
    <property type="protein sequence ID" value="KKN23814.1"/>
    <property type="molecule type" value="Genomic_DNA"/>
</dbReference>
<dbReference type="CDD" id="cd02042">
    <property type="entry name" value="ParAB_family"/>
    <property type="match status" value="1"/>
</dbReference>
<dbReference type="PANTHER" id="PTHR13696">
    <property type="entry name" value="P-LOOP CONTAINING NUCLEOSIDE TRIPHOSPHATE HYDROLASE"/>
    <property type="match status" value="1"/>
</dbReference>
<feature type="domain" description="AAA" evidence="1">
    <location>
        <begin position="4"/>
        <end position="206"/>
    </location>
</feature>
<evidence type="ECO:0000313" key="2">
    <source>
        <dbReference type="EMBL" id="KKN23814.1"/>
    </source>
</evidence>
<dbReference type="PANTHER" id="PTHR13696:SF52">
    <property type="entry name" value="PARA FAMILY PROTEIN CT_582"/>
    <property type="match status" value="1"/>
</dbReference>
<dbReference type="SUPFAM" id="SSF52540">
    <property type="entry name" value="P-loop containing nucleoside triphosphate hydrolases"/>
    <property type="match status" value="1"/>
</dbReference>
<comment type="caution">
    <text evidence="2">The sequence shown here is derived from an EMBL/GenBank/DDBJ whole genome shotgun (WGS) entry which is preliminary data.</text>
</comment>
<name>A0A0F9P1C8_9ZZZZ</name>
<dbReference type="InterPro" id="IPR025669">
    <property type="entry name" value="AAA_dom"/>
</dbReference>
<sequence length="305" mass="34953">MGVVISFINLKGGVGKTTCCANVAGELARENRKVLVIDADPQANLSTLLMGPKRYDEKFNPNKMAEDNYKDTIYQIFLDAMEENEENKLFNLDNAIIKSVVRKKIQGRQTQPLTHLDLLPSTHHLMQLEQKIVNYVRSRFAILNRNLTKIKDLYDFVLIDCPPNIYTTTHNSLYASDYYIIPTIPDYLSISGFPLLINTLNRTIDIKKEEKNSSVELAGIIINLLDTRIKVHEEGLKRVDRYLEYFKVENLVSENAIRFKSIITNKVDIKKAAGNYLPMCVDKPRSNSTMEYKNLCSEILKRISN</sequence>
<dbReference type="InterPro" id="IPR027417">
    <property type="entry name" value="P-loop_NTPase"/>
</dbReference>
<dbReference type="InterPro" id="IPR050678">
    <property type="entry name" value="DNA_Partitioning_ATPase"/>
</dbReference>
<dbReference type="Pfam" id="PF13614">
    <property type="entry name" value="AAA_31"/>
    <property type="match status" value="1"/>
</dbReference>
<accession>A0A0F9P1C8</accession>
<protein>
    <recommendedName>
        <fullName evidence="1">AAA domain-containing protein</fullName>
    </recommendedName>
</protein>